<keyword evidence="7" id="KW-1185">Reference proteome</keyword>
<sequence length="445" mass="47544">MTHSSVFHRDLASDLPVVVSGDGNYLIDDQGRRYLDACGGAAVSCLGHDNVKVREAIKSQVDQLAFAHTGSFTNKPAEDLASFLVDRAPKGTGAGRVMYLGSGSEAMEAALKLARQYCVEKGEPERHKIIARKPSYHGNTLGALATGGHAGRRAPFAPLLIEVNHIDAPYPYRMQHDGENETDFGYRMADLLDAEIARLGGETVMAFVAEPVVGASLGTQPAPKGYWARVREICDKHGVLLIADEVMSGMGRTGTTYALEQEGIAADITTMAKGLGAGFQPIAAVLAAEKVVNVIKDGSGKLWNGHTYMSHAIATAGALAVQHVIEEDNLLDNVIKRGAQLESGLREAFKDHPHVGDIRGRGLFWTIEMVENRDTKAPFDPAQGVAMQIGAAAKARGVMTYPSQGCIDGKNGDHVLLAPSYTSTEAEIDLIVETLKAAVSDWKDA</sequence>
<dbReference type="Gene3D" id="3.40.640.10">
    <property type="entry name" value="Type I PLP-dependent aspartate aminotransferase-like (Major domain)"/>
    <property type="match status" value="1"/>
</dbReference>
<dbReference type="InterPro" id="IPR015422">
    <property type="entry name" value="PyrdxlP-dep_Trfase_small"/>
</dbReference>
<comment type="similarity">
    <text evidence="2 5">Belongs to the class-III pyridoxal-phosphate-dependent aminotransferase family.</text>
</comment>
<dbReference type="Gene3D" id="3.90.1150.10">
    <property type="entry name" value="Aspartate Aminotransferase, domain 1"/>
    <property type="match status" value="1"/>
</dbReference>
<dbReference type="PIRSF" id="PIRSF000521">
    <property type="entry name" value="Transaminase_4ab_Lys_Orn"/>
    <property type="match status" value="1"/>
</dbReference>
<dbReference type="Pfam" id="PF00202">
    <property type="entry name" value="Aminotran_3"/>
    <property type="match status" value="1"/>
</dbReference>
<keyword evidence="3" id="KW-0808">Transferase</keyword>
<dbReference type="OrthoDB" id="9801834at2"/>
<evidence type="ECO:0000313" key="6">
    <source>
        <dbReference type="EMBL" id="RPE66519.1"/>
    </source>
</evidence>
<dbReference type="InterPro" id="IPR015421">
    <property type="entry name" value="PyrdxlP-dep_Trfase_major"/>
</dbReference>
<dbReference type="Proteomes" id="UP000269689">
    <property type="component" value="Unassembled WGS sequence"/>
</dbReference>
<evidence type="ECO:0000256" key="2">
    <source>
        <dbReference type="ARBA" id="ARBA00008954"/>
    </source>
</evidence>
<evidence type="ECO:0000256" key="4">
    <source>
        <dbReference type="ARBA" id="ARBA00022898"/>
    </source>
</evidence>
<keyword evidence="3" id="KW-0032">Aminotransferase</keyword>
<reference evidence="6 7" key="1">
    <citation type="submission" date="2018-11" db="EMBL/GenBank/DDBJ databases">
        <title>Genomic Encyclopedia of Type Strains, Phase IV (KMG-IV): sequencing the most valuable type-strain genomes for metagenomic binning, comparative biology and taxonomic classification.</title>
        <authorList>
            <person name="Goeker M."/>
        </authorList>
    </citation>
    <scope>NUCLEOTIDE SEQUENCE [LARGE SCALE GENOMIC DNA]</scope>
    <source>
        <strain evidence="6 7">DSM 104731</strain>
    </source>
</reference>
<dbReference type="AlphaFoldDB" id="A0A3N4UH70"/>
<dbReference type="FunFam" id="3.40.640.10:FF:000004">
    <property type="entry name" value="Acetylornithine aminotransferase"/>
    <property type="match status" value="1"/>
</dbReference>
<protein>
    <recommendedName>
        <fullName evidence="8">Adenosylmethionine-8-amino-7-oxononanoate aminotransferase</fullName>
    </recommendedName>
</protein>
<dbReference type="CDD" id="cd00610">
    <property type="entry name" value="OAT_like"/>
    <property type="match status" value="1"/>
</dbReference>
<dbReference type="SUPFAM" id="SSF53383">
    <property type="entry name" value="PLP-dependent transferases"/>
    <property type="match status" value="1"/>
</dbReference>
<comment type="caution">
    <text evidence="6">The sequence shown here is derived from an EMBL/GenBank/DDBJ whole genome shotgun (WGS) entry which is preliminary data.</text>
</comment>
<dbReference type="PROSITE" id="PS00600">
    <property type="entry name" value="AA_TRANSFER_CLASS_3"/>
    <property type="match status" value="1"/>
</dbReference>
<gene>
    <name evidence="6" type="ORF">EDD53_2223</name>
</gene>
<evidence type="ECO:0000256" key="3">
    <source>
        <dbReference type="ARBA" id="ARBA00022576"/>
    </source>
</evidence>
<dbReference type="InterPro" id="IPR049704">
    <property type="entry name" value="Aminotrans_3_PPA_site"/>
</dbReference>
<dbReference type="PANTHER" id="PTHR43094:SF1">
    <property type="entry name" value="AMINOTRANSFERASE CLASS-III"/>
    <property type="match status" value="1"/>
</dbReference>
<comment type="cofactor">
    <cofactor evidence="1">
        <name>pyridoxal 5'-phosphate</name>
        <dbReference type="ChEBI" id="CHEBI:597326"/>
    </cofactor>
</comment>
<evidence type="ECO:0000313" key="7">
    <source>
        <dbReference type="Proteomes" id="UP000269689"/>
    </source>
</evidence>
<accession>A0A3N4UH70</accession>
<organism evidence="6 7">
    <name type="scientific">Pacificibacter maritimus</name>
    <dbReference type="NCBI Taxonomy" id="762213"/>
    <lineage>
        <taxon>Bacteria</taxon>
        <taxon>Pseudomonadati</taxon>
        <taxon>Pseudomonadota</taxon>
        <taxon>Alphaproteobacteria</taxon>
        <taxon>Rhodobacterales</taxon>
        <taxon>Roseobacteraceae</taxon>
        <taxon>Pacificibacter</taxon>
    </lineage>
</organism>
<dbReference type="RefSeq" id="WP_123793256.1">
    <property type="nucleotide sequence ID" value="NZ_RKQK01000003.1"/>
</dbReference>
<dbReference type="EMBL" id="RKQK01000003">
    <property type="protein sequence ID" value="RPE66519.1"/>
    <property type="molecule type" value="Genomic_DNA"/>
</dbReference>
<dbReference type="InterPro" id="IPR005814">
    <property type="entry name" value="Aminotrans_3"/>
</dbReference>
<evidence type="ECO:0000256" key="5">
    <source>
        <dbReference type="RuleBase" id="RU003560"/>
    </source>
</evidence>
<dbReference type="PANTHER" id="PTHR43094">
    <property type="entry name" value="AMINOTRANSFERASE"/>
    <property type="match status" value="1"/>
</dbReference>
<dbReference type="InterPro" id="IPR015424">
    <property type="entry name" value="PyrdxlP-dep_Trfase"/>
</dbReference>
<name>A0A3N4UH70_9RHOB</name>
<dbReference type="GO" id="GO:0030170">
    <property type="term" value="F:pyridoxal phosphate binding"/>
    <property type="evidence" value="ECO:0007669"/>
    <property type="project" value="InterPro"/>
</dbReference>
<dbReference type="NCBIfam" id="NF005685">
    <property type="entry name" value="PRK07483.1"/>
    <property type="match status" value="1"/>
</dbReference>
<evidence type="ECO:0008006" key="8">
    <source>
        <dbReference type="Google" id="ProtNLM"/>
    </source>
</evidence>
<dbReference type="GO" id="GO:0005829">
    <property type="term" value="C:cytosol"/>
    <property type="evidence" value="ECO:0007669"/>
    <property type="project" value="TreeGrafter"/>
</dbReference>
<proteinExistence type="inferred from homology"/>
<dbReference type="GO" id="GO:0008483">
    <property type="term" value="F:transaminase activity"/>
    <property type="evidence" value="ECO:0007669"/>
    <property type="project" value="UniProtKB-KW"/>
</dbReference>
<evidence type="ECO:0000256" key="1">
    <source>
        <dbReference type="ARBA" id="ARBA00001933"/>
    </source>
</evidence>
<keyword evidence="4 5" id="KW-0663">Pyridoxal phosphate</keyword>